<name>A0A1E3LS35_9SPHN</name>
<proteinExistence type="predicted"/>
<evidence type="ECO:0000313" key="2">
    <source>
        <dbReference type="Proteomes" id="UP000094487"/>
    </source>
</evidence>
<dbReference type="EMBL" id="MDDS01000060">
    <property type="protein sequence ID" value="ODP36561.1"/>
    <property type="molecule type" value="Genomic_DNA"/>
</dbReference>
<evidence type="ECO:0000313" key="1">
    <source>
        <dbReference type="EMBL" id="ODP36561.1"/>
    </source>
</evidence>
<accession>A0A1E3LS35</accession>
<protein>
    <submittedName>
        <fullName evidence="1">Uncharacterized protein</fullName>
    </submittedName>
</protein>
<sequence length="175" mass="18588">MAWHEAYEVVCANDTLYCVVGQLDAQAALDAAGGKHVVSLPEAKFSNATFARFLAKVAHSFAVAALGADGFHPVLPNFIRNGGDKPRIFVGGELEIPPAQPYAYEIDLGTMQSANGSRYLAVRMRLLSYLGTPVYTVIVGDRFEGDLASVGHGYAKPIQVAIMGDDGVPIFSAGQ</sequence>
<dbReference type="AlphaFoldDB" id="A0A1E3LS35"/>
<gene>
    <name evidence="1" type="ORF">BFL28_19835</name>
</gene>
<organism evidence="1 2">
    <name type="scientific">Sphingomonas turrisvirgatae</name>
    <dbReference type="NCBI Taxonomy" id="1888892"/>
    <lineage>
        <taxon>Bacteria</taxon>
        <taxon>Pseudomonadati</taxon>
        <taxon>Pseudomonadota</taxon>
        <taxon>Alphaproteobacteria</taxon>
        <taxon>Sphingomonadales</taxon>
        <taxon>Sphingomonadaceae</taxon>
        <taxon>Sphingomonas</taxon>
    </lineage>
</organism>
<dbReference type="Proteomes" id="UP000094487">
    <property type="component" value="Unassembled WGS sequence"/>
</dbReference>
<keyword evidence="2" id="KW-1185">Reference proteome</keyword>
<reference evidence="1 2" key="1">
    <citation type="submission" date="2016-08" db="EMBL/GenBank/DDBJ databases">
        <title>Draft genome of the agarase producing Sphingomonas sp. MCT13.</title>
        <authorList>
            <person name="D'Andrea M.M."/>
            <person name="Rossolini G.M."/>
            <person name="Thaller M.C."/>
        </authorList>
    </citation>
    <scope>NUCLEOTIDE SEQUENCE [LARGE SCALE GENOMIC DNA]</scope>
    <source>
        <strain evidence="1 2">MCT13</strain>
    </source>
</reference>
<comment type="caution">
    <text evidence="1">The sequence shown here is derived from an EMBL/GenBank/DDBJ whole genome shotgun (WGS) entry which is preliminary data.</text>
</comment>